<dbReference type="SUPFAM" id="SSF51905">
    <property type="entry name" value="FAD/NAD(P)-binding domain"/>
    <property type="match status" value="2"/>
</dbReference>
<feature type="transmembrane region" description="Helical" evidence="6">
    <location>
        <begin position="14"/>
        <end position="33"/>
    </location>
</feature>
<evidence type="ECO:0000313" key="8">
    <source>
        <dbReference type="Proteomes" id="UP000037505"/>
    </source>
</evidence>
<comment type="similarity">
    <text evidence="2">Belongs to the FAD-binding monooxygenase family.</text>
</comment>
<keyword evidence="8" id="KW-1185">Reference proteome</keyword>
<sequence>MENRRDKPIHANRMMRVICIGAGPSGLYLAYMLKTSFTDYTLEVYEKNEDIGGTWFENRYPGCTCDVPSHMYTYSFEPKWDWSASYASAPEVHSYFSGFADKHGLRDFINCNHRVVGANWDDANSQWKVRVENANKEIFEKRCDFLINATGYLNSRRWPSTPGLGSFKGMLLHTANWDESLSLTGKRVGLIGNGSSGIQLLPELQRTAEHVIAFMRRPTWVIPKLRYQKRSYTDEEKQTFQDNPRELLRLRKDIEANYATFLPLFLKDTVPQKAATQWSKQLMKDAIGDDRLAEKLIPGHPLGCRRLTPSTEYLGSLQKPNVTPVIGNIKKIIPSGGIMLDGSEYAFDVLVCATGFHTSFRPAFPLIGRDDTNLAEAWEKEPRSYLGVAAHGFPNYFMLLGPNSPLANSPVIICIEAQGHYIARFLNRWQKEDIRTFEPKVEAVDDFMEQKDLFMKSTVWESDCRSWFKNANTGKVSGLWPGSGLSYIEALAVQRFEDFHVTYATKNRFAYLGNGFSQTHLQPGSDLAYYVRHEDNGESVFPELMSVDNAKDTADSLAAKEEMNWLL</sequence>
<dbReference type="EMBL" id="JNOM01000159">
    <property type="protein sequence ID" value="KNG85382.1"/>
    <property type="molecule type" value="Genomic_DNA"/>
</dbReference>
<dbReference type="InterPro" id="IPR020946">
    <property type="entry name" value="Flavin_mOase-like"/>
</dbReference>
<evidence type="ECO:0000313" key="7">
    <source>
        <dbReference type="EMBL" id="KNG85382.1"/>
    </source>
</evidence>
<dbReference type="PANTHER" id="PTHR42877:SF8">
    <property type="entry name" value="MONOOXYGENASE"/>
    <property type="match status" value="1"/>
</dbReference>
<dbReference type="Pfam" id="PF00743">
    <property type="entry name" value="FMO-like"/>
    <property type="match status" value="1"/>
</dbReference>
<keyword evidence="5" id="KW-0560">Oxidoreductase</keyword>
<dbReference type="PANTHER" id="PTHR42877">
    <property type="entry name" value="L-ORNITHINE N(5)-MONOOXYGENASE-RELATED"/>
    <property type="match status" value="1"/>
</dbReference>
<evidence type="ECO:0000256" key="1">
    <source>
        <dbReference type="ARBA" id="ARBA00001974"/>
    </source>
</evidence>
<keyword evidence="6" id="KW-0812">Transmembrane</keyword>
<dbReference type="InterPro" id="IPR036188">
    <property type="entry name" value="FAD/NAD-bd_sf"/>
</dbReference>
<keyword evidence="6" id="KW-1133">Transmembrane helix</keyword>
<dbReference type="PRINTS" id="PR00419">
    <property type="entry name" value="ADXRDTASE"/>
</dbReference>
<protein>
    <recommendedName>
        <fullName evidence="9">Dimethylaniline monooxygenase</fullName>
    </recommendedName>
</protein>
<evidence type="ECO:0000256" key="5">
    <source>
        <dbReference type="ARBA" id="ARBA00023002"/>
    </source>
</evidence>
<comment type="cofactor">
    <cofactor evidence="1">
        <name>FAD</name>
        <dbReference type="ChEBI" id="CHEBI:57692"/>
    </cofactor>
</comment>
<dbReference type="Gene3D" id="3.50.50.60">
    <property type="entry name" value="FAD/NAD(P)-binding domain"/>
    <property type="match status" value="2"/>
</dbReference>
<keyword evidence="6" id="KW-0472">Membrane</keyword>
<dbReference type="RefSeq" id="XP_015406305.1">
    <property type="nucleotide sequence ID" value="XM_015552759.1"/>
</dbReference>
<dbReference type="AlphaFoldDB" id="A0A0L1J0U9"/>
<proteinExistence type="inferred from homology"/>
<organism evidence="7 8">
    <name type="scientific">Aspergillus nomiae NRRL (strain ATCC 15546 / NRRL 13137 / CBS 260.88 / M93)</name>
    <dbReference type="NCBI Taxonomy" id="1509407"/>
    <lineage>
        <taxon>Eukaryota</taxon>
        <taxon>Fungi</taxon>
        <taxon>Dikarya</taxon>
        <taxon>Ascomycota</taxon>
        <taxon>Pezizomycotina</taxon>
        <taxon>Eurotiomycetes</taxon>
        <taxon>Eurotiomycetidae</taxon>
        <taxon>Eurotiales</taxon>
        <taxon>Aspergillaceae</taxon>
        <taxon>Aspergillus</taxon>
        <taxon>Aspergillus subgen. Circumdati</taxon>
    </lineage>
</organism>
<keyword evidence="3" id="KW-0285">Flavoprotein</keyword>
<dbReference type="GO" id="GO:0004499">
    <property type="term" value="F:N,N-dimethylaniline monooxygenase activity"/>
    <property type="evidence" value="ECO:0007669"/>
    <property type="project" value="InterPro"/>
</dbReference>
<dbReference type="GO" id="GO:0050661">
    <property type="term" value="F:NADP binding"/>
    <property type="evidence" value="ECO:0007669"/>
    <property type="project" value="InterPro"/>
</dbReference>
<comment type="caution">
    <text evidence="7">The sequence shown here is derived from an EMBL/GenBank/DDBJ whole genome shotgun (WGS) entry which is preliminary data.</text>
</comment>
<reference evidence="7 8" key="1">
    <citation type="submission" date="2014-06" db="EMBL/GenBank/DDBJ databases">
        <title>The Genome of the Aflatoxigenic Filamentous Fungus Aspergillus nomius.</title>
        <authorList>
            <person name="Moore M.G."/>
            <person name="Shannon B.M."/>
            <person name="Brian M.M."/>
        </authorList>
    </citation>
    <scope>NUCLEOTIDE SEQUENCE [LARGE SCALE GENOMIC DNA]</scope>
    <source>
        <strain evidence="7 8">NRRL 13137</strain>
    </source>
</reference>
<dbReference type="GeneID" id="26809307"/>
<evidence type="ECO:0000256" key="6">
    <source>
        <dbReference type="SAM" id="Phobius"/>
    </source>
</evidence>
<dbReference type="InterPro" id="IPR051209">
    <property type="entry name" value="FAD-bind_Monooxygenase_sf"/>
</dbReference>
<keyword evidence="4" id="KW-0274">FAD</keyword>
<name>A0A0L1J0U9_ASPN3</name>
<dbReference type="GO" id="GO:0050660">
    <property type="term" value="F:flavin adenine dinucleotide binding"/>
    <property type="evidence" value="ECO:0007669"/>
    <property type="project" value="InterPro"/>
</dbReference>
<dbReference type="Proteomes" id="UP000037505">
    <property type="component" value="Unassembled WGS sequence"/>
</dbReference>
<evidence type="ECO:0000256" key="3">
    <source>
        <dbReference type="ARBA" id="ARBA00022630"/>
    </source>
</evidence>
<accession>A0A0L1J0U9</accession>
<dbReference type="OrthoDB" id="74360at2759"/>
<evidence type="ECO:0008006" key="9">
    <source>
        <dbReference type="Google" id="ProtNLM"/>
    </source>
</evidence>
<evidence type="ECO:0000256" key="2">
    <source>
        <dbReference type="ARBA" id="ARBA00010139"/>
    </source>
</evidence>
<evidence type="ECO:0000256" key="4">
    <source>
        <dbReference type="ARBA" id="ARBA00022827"/>
    </source>
</evidence>
<gene>
    <name evidence="7" type="ORF">ANOM_007503</name>
</gene>